<organism evidence="2 3">
    <name type="scientific">Amylibacter marinus</name>
    <dbReference type="NCBI Taxonomy" id="1475483"/>
    <lineage>
        <taxon>Bacteria</taxon>
        <taxon>Pseudomonadati</taxon>
        <taxon>Pseudomonadota</taxon>
        <taxon>Alphaproteobacteria</taxon>
        <taxon>Rhodobacterales</taxon>
        <taxon>Paracoccaceae</taxon>
        <taxon>Amylibacter</taxon>
    </lineage>
</organism>
<accession>A0ABQ5VUI8</accession>
<reference evidence="3" key="1">
    <citation type="journal article" date="2019" name="Int. J. Syst. Evol. Microbiol.">
        <title>The Global Catalogue of Microorganisms (GCM) 10K type strain sequencing project: providing services to taxonomists for standard genome sequencing and annotation.</title>
        <authorList>
            <consortium name="The Broad Institute Genomics Platform"/>
            <consortium name="The Broad Institute Genome Sequencing Center for Infectious Disease"/>
            <person name="Wu L."/>
            <person name="Ma J."/>
        </authorList>
    </citation>
    <scope>NUCLEOTIDE SEQUENCE [LARGE SCALE GENOMIC DNA]</scope>
    <source>
        <strain evidence="3">NBRC 110140</strain>
    </source>
</reference>
<dbReference type="Pfam" id="PF13302">
    <property type="entry name" value="Acetyltransf_3"/>
    <property type="match status" value="1"/>
</dbReference>
<evidence type="ECO:0000313" key="3">
    <source>
        <dbReference type="Proteomes" id="UP001156694"/>
    </source>
</evidence>
<sequence>MTDHPLANWTPPPAPDAQTLTGQYVQLERLCADQHGADLHSANSSDPQHWFYLPYGPFPSLAGYHRWIKETAAEDPYFYAIRDLSTQLPAGVAAFMRIKLSAGSIQVGHVNFTPALQRKVGATEAIYLMMKWAFESGYRRFEWKCDAANIPSRRAAQRLGFSYEGLFRQASVVKGRNRDTAWFACIDAEWPALQSAYQTWLSPRNFDAHGQQIERLGDLTQLVRAANDPEL</sequence>
<dbReference type="Proteomes" id="UP001156694">
    <property type="component" value="Unassembled WGS sequence"/>
</dbReference>
<name>A0ABQ5VUI8_9RHOB</name>
<evidence type="ECO:0000313" key="2">
    <source>
        <dbReference type="EMBL" id="GLQ34930.1"/>
    </source>
</evidence>
<dbReference type="RefSeq" id="WP_284377019.1">
    <property type="nucleotide sequence ID" value="NZ_BSNN01000002.1"/>
</dbReference>
<dbReference type="InterPro" id="IPR016181">
    <property type="entry name" value="Acyl_CoA_acyltransferase"/>
</dbReference>
<gene>
    <name evidence="2" type="ORF">GCM10007939_12130</name>
</gene>
<comment type="caution">
    <text evidence="2">The sequence shown here is derived from an EMBL/GenBank/DDBJ whole genome shotgun (WGS) entry which is preliminary data.</text>
</comment>
<keyword evidence="3" id="KW-1185">Reference proteome</keyword>
<dbReference type="Gene3D" id="3.40.630.30">
    <property type="match status" value="1"/>
</dbReference>
<dbReference type="EMBL" id="BSNN01000002">
    <property type="protein sequence ID" value="GLQ34930.1"/>
    <property type="molecule type" value="Genomic_DNA"/>
</dbReference>
<dbReference type="PANTHER" id="PTHR43441:SF2">
    <property type="entry name" value="FAMILY ACETYLTRANSFERASE, PUTATIVE (AFU_ORTHOLOGUE AFUA_7G00850)-RELATED"/>
    <property type="match status" value="1"/>
</dbReference>
<evidence type="ECO:0000259" key="1">
    <source>
        <dbReference type="PROSITE" id="PS51186"/>
    </source>
</evidence>
<dbReference type="PROSITE" id="PS51186">
    <property type="entry name" value="GNAT"/>
    <property type="match status" value="1"/>
</dbReference>
<dbReference type="PANTHER" id="PTHR43441">
    <property type="entry name" value="RIBOSOMAL-PROTEIN-SERINE ACETYLTRANSFERASE"/>
    <property type="match status" value="1"/>
</dbReference>
<dbReference type="SUPFAM" id="SSF55729">
    <property type="entry name" value="Acyl-CoA N-acyltransferases (Nat)"/>
    <property type="match status" value="1"/>
</dbReference>
<proteinExistence type="predicted"/>
<feature type="domain" description="N-acetyltransferase" evidence="1">
    <location>
        <begin position="37"/>
        <end position="179"/>
    </location>
</feature>
<dbReference type="InterPro" id="IPR051908">
    <property type="entry name" value="Ribosomal_N-acetyltransferase"/>
</dbReference>
<dbReference type="InterPro" id="IPR000182">
    <property type="entry name" value="GNAT_dom"/>
</dbReference>
<protein>
    <submittedName>
        <fullName evidence="2">Acetyltransferase</fullName>
    </submittedName>
</protein>